<dbReference type="Pfam" id="PF11951">
    <property type="entry name" value="Fungal_trans_2"/>
    <property type="match status" value="2"/>
</dbReference>
<sequence>KTTKSRNGCITCKRKRLKCDETKPACLNCKKRNIECGGYATNFKWRSFGETDSNSTQKSNSLKRHLELASLSVTGRTIDDIKIENDLISKGINPHSYKRKKHHSDFSSQHMIHAASVDSIPRRSNSMSKDMSPVARESLVRSFSTNSTMESGNLITSLREEYSRDTSARLDSLADAAVDEMNRSPSSIKKESIAESPASQLPFSPNFGDFLTVRSPAGSVDEVSKILNEINLTPSLSAIINFAFNISSPVASVITPLSTIPDSQLNRSLVKTSEQEQILHLYSRYTCCIMSIKNGANENPWRNLIVPLATKYSCLFNSIASMTLFHLAGNSDLKGNGADMRAKGYIYLRRCILELASGLSKVNGEGEDNEELPADIALATCLNLAVCESWDIQTSSGIAHLKGAKSMIQKVLTLLRDQQQSLSKKRKELELVSSPAESEHQYNELVISKKKDLEKKLVLVEDNEWECLFEDAGSQEEPSGQGFANRVDKSSIQIPKSLQFLFNIWIYFEVLAQMTTDTNYDDKGVDLVATITTMLQTSQKNHRKKSDSGESSVTESITRNGFSLFENFDSFSYNTEYVDPLLGCAQSLFSIMGKVANLIAKIRKSRRKETESQNWKGAKPRNSLKTITLATELKQQLVNWKSTITASMINQANLYDDNNGNTWDLPSCIATAEAYRFATIIYLHQAVPEIPCPSTHSLAEKIFILFASIPTNSDLHVIHIFPLLVASCEAEPGDEREWCETRWKLLSEKMWIGNIDRALQVVKEVWKRKDDYKKKRRRGEFDEATMKGGANKEDEDSLRNISAQISGLMSVINDSNGSSSEDIRGGIGSKLHWSTVMKEWGWEVLLG</sequence>
<dbReference type="RefSeq" id="XP_001382783.2">
    <property type="nucleotide sequence ID" value="XM_001382746.1"/>
</dbReference>
<dbReference type="PROSITE" id="PS00463">
    <property type="entry name" value="ZN2_CY6_FUNGAL_1"/>
    <property type="match status" value="1"/>
</dbReference>
<evidence type="ECO:0000259" key="4">
    <source>
        <dbReference type="PROSITE" id="PS50048"/>
    </source>
</evidence>
<dbReference type="CDD" id="cd00067">
    <property type="entry name" value="GAL4"/>
    <property type="match status" value="1"/>
</dbReference>
<organism evidence="5 6">
    <name type="scientific">Scheffersomyces stipitis (strain ATCC 58785 / CBS 6054 / NBRC 10063 / NRRL Y-11545)</name>
    <name type="common">Yeast</name>
    <name type="synonym">Pichia stipitis</name>
    <dbReference type="NCBI Taxonomy" id="322104"/>
    <lineage>
        <taxon>Eukaryota</taxon>
        <taxon>Fungi</taxon>
        <taxon>Dikarya</taxon>
        <taxon>Ascomycota</taxon>
        <taxon>Saccharomycotina</taxon>
        <taxon>Pichiomycetes</taxon>
        <taxon>Debaryomycetaceae</taxon>
        <taxon>Scheffersomyces</taxon>
    </lineage>
</organism>
<dbReference type="InParanoid" id="A3LMW0"/>
<comment type="subcellular location">
    <subcellularLocation>
        <location evidence="1">Nucleus</location>
    </subcellularLocation>
</comment>
<evidence type="ECO:0000256" key="2">
    <source>
        <dbReference type="ARBA" id="ARBA00023242"/>
    </source>
</evidence>
<dbReference type="Gene3D" id="4.10.240.10">
    <property type="entry name" value="Zn(2)-C6 fungal-type DNA-binding domain"/>
    <property type="match status" value="1"/>
</dbReference>
<dbReference type="AlphaFoldDB" id="A3LMW0"/>
<evidence type="ECO:0000256" key="1">
    <source>
        <dbReference type="ARBA" id="ARBA00004123"/>
    </source>
</evidence>
<dbReference type="HOGENOM" id="CLU_011075_0_0_1"/>
<accession>A3LMW0</accession>
<dbReference type="OrthoDB" id="3886144at2759"/>
<keyword evidence="2" id="KW-0539">Nucleus</keyword>
<dbReference type="SMART" id="SM00066">
    <property type="entry name" value="GAL4"/>
    <property type="match status" value="1"/>
</dbReference>
<keyword evidence="6" id="KW-1185">Reference proteome</keyword>
<dbReference type="GO" id="GO:0045944">
    <property type="term" value="P:positive regulation of transcription by RNA polymerase II"/>
    <property type="evidence" value="ECO:0007669"/>
    <property type="project" value="TreeGrafter"/>
</dbReference>
<protein>
    <recommendedName>
        <fullName evidence="4">Zn(2)-C6 fungal-type domain-containing protein</fullName>
    </recommendedName>
</protein>
<dbReference type="STRING" id="322104.A3LMW0"/>
<dbReference type="Proteomes" id="UP000002258">
    <property type="component" value="Chromosome 2"/>
</dbReference>
<dbReference type="GeneID" id="4837605"/>
<dbReference type="Pfam" id="PF00172">
    <property type="entry name" value="Zn_clus"/>
    <property type="match status" value="1"/>
</dbReference>
<dbReference type="GO" id="GO:0000981">
    <property type="term" value="F:DNA-binding transcription factor activity, RNA polymerase II-specific"/>
    <property type="evidence" value="ECO:0007669"/>
    <property type="project" value="InterPro"/>
</dbReference>
<gene>
    <name evidence="5" type="ORF">PICST_41012</name>
</gene>
<reference evidence="5 6" key="1">
    <citation type="journal article" date="2007" name="Nat. Biotechnol.">
        <title>Genome sequence of the lignocellulose-bioconverting and xylose-fermenting yeast Pichia stipitis.</title>
        <authorList>
            <person name="Jeffries T.W."/>
            <person name="Grigoriev I.V."/>
            <person name="Grimwood J."/>
            <person name="Laplaza J.M."/>
            <person name="Aerts A."/>
            <person name="Salamov A."/>
            <person name="Schmutz J."/>
            <person name="Lindquist E."/>
            <person name="Dehal P."/>
            <person name="Shapiro H."/>
            <person name="Jin Y.S."/>
            <person name="Passoth V."/>
            <person name="Richardson P.M."/>
        </authorList>
    </citation>
    <scope>NUCLEOTIDE SEQUENCE [LARGE SCALE GENOMIC DNA]</scope>
    <source>
        <strain evidence="6">ATCC 58785 / CBS 6054 / NBRC 10063 / NRRL Y-11545</strain>
    </source>
</reference>
<dbReference type="EMBL" id="CP000496">
    <property type="protein sequence ID" value="ABN64754.2"/>
    <property type="molecule type" value="Genomic_DNA"/>
</dbReference>
<dbReference type="GO" id="GO:0005634">
    <property type="term" value="C:nucleus"/>
    <property type="evidence" value="ECO:0007669"/>
    <property type="project" value="UniProtKB-SubCell"/>
</dbReference>
<feature type="non-terminal residue" evidence="5">
    <location>
        <position position="1"/>
    </location>
</feature>
<name>A3LMW0_PICST</name>
<evidence type="ECO:0000313" key="5">
    <source>
        <dbReference type="EMBL" id="ABN64754.2"/>
    </source>
</evidence>
<dbReference type="eggNOG" id="ENOG502QPY2">
    <property type="taxonomic scope" value="Eukaryota"/>
</dbReference>
<proteinExistence type="predicted"/>
<dbReference type="GO" id="GO:0000976">
    <property type="term" value="F:transcription cis-regulatory region binding"/>
    <property type="evidence" value="ECO:0007669"/>
    <property type="project" value="TreeGrafter"/>
</dbReference>
<dbReference type="SUPFAM" id="SSF57701">
    <property type="entry name" value="Zn2/Cys6 DNA-binding domain"/>
    <property type="match status" value="1"/>
</dbReference>
<dbReference type="InterPro" id="IPR021858">
    <property type="entry name" value="Fun_TF"/>
</dbReference>
<dbReference type="PANTHER" id="PTHR37534:SF15">
    <property type="entry name" value="ZN(II)2CYS6 TRANSCRIPTION FACTOR (EUROFUNG)"/>
    <property type="match status" value="1"/>
</dbReference>
<feature type="domain" description="Zn(2)-C6 fungal-type" evidence="4">
    <location>
        <begin position="8"/>
        <end position="36"/>
    </location>
</feature>
<feature type="region of interest" description="Disordered" evidence="3">
    <location>
        <begin position="777"/>
        <end position="796"/>
    </location>
</feature>
<evidence type="ECO:0000313" key="6">
    <source>
        <dbReference type="Proteomes" id="UP000002258"/>
    </source>
</evidence>
<dbReference type="InterPro" id="IPR036864">
    <property type="entry name" value="Zn2-C6_fun-type_DNA-bd_sf"/>
</dbReference>
<dbReference type="InterPro" id="IPR001138">
    <property type="entry name" value="Zn2Cys6_DnaBD"/>
</dbReference>
<dbReference type="GO" id="GO:0008270">
    <property type="term" value="F:zinc ion binding"/>
    <property type="evidence" value="ECO:0007669"/>
    <property type="project" value="InterPro"/>
</dbReference>
<dbReference type="PANTHER" id="PTHR37534">
    <property type="entry name" value="TRANSCRIPTIONAL ACTIVATOR PROTEIN UGA3"/>
    <property type="match status" value="1"/>
</dbReference>
<dbReference type="OMA" id="TAQAYRW"/>
<evidence type="ECO:0000256" key="3">
    <source>
        <dbReference type="SAM" id="MobiDB-lite"/>
    </source>
</evidence>
<dbReference type="KEGG" id="pic:PICST_41012"/>
<dbReference type="PROSITE" id="PS50048">
    <property type="entry name" value="ZN2_CY6_FUNGAL_2"/>
    <property type="match status" value="1"/>
</dbReference>